<comment type="catalytic activity">
    <reaction evidence="7">
        <text>aldehydo-D-galacturonate = keto-D-tagaturonate</text>
        <dbReference type="Rhea" id="RHEA:27702"/>
        <dbReference type="ChEBI" id="CHEBI:12952"/>
        <dbReference type="ChEBI" id="CHEBI:17886"/>
    </reaction>
</comment>
<evidence type="ECO:0000313" key="9">
    <source>
        <dbReference type="Proteomes" id="UP000295807"/>
    </source>
</evidence>
<dbReference type="AlphaFoldDB" id="A0A4R3KSU0"/>
<dbReference type="Pfam" id="PF02614">
    <property type="entry name" value="UxaC"/>
    <property type="match status" value="1"/>
</dbReference>
<dbReference type="InterPro" id="IPR003766">
    <property type="entry name" value="Uronate_isomerase"/>
</dbReference>
<evidence type="ECO:0000313" key="8">
    <source>
        <dbReference type="EMBL" id="TCS86801.1"/>
    </source>
</evidence>
<dbReference type="EMBL" id="SMAD01000006">
    <property type="protein sequence ID" value="TCS86801.1"/>
    <property type="molecule type" value="Genomic_DNA"/>
</dbReference>
<dbReference type="Gene3D" id="3.20.20.140">
    <property type="entry name" value="Metal-dependent hydrolases"/>
    <property type="match status" value="1"/>
</dbReference>
<organism evidence="8 9">
    <name type="scientific">Anseongella ginsenosidimutans</name>
    <dbReference type="NCBI Taxonomy" id="496056"/>
    <lineage>
        <taxon>Bacteria</taxon>
        <taxon>Pseudomonadati</taxon>
        <taxon>Bacteroidota</taxon>
        <taxon>Sphingobacteriia</taxon>
        <taxon>Sphingobacteriales</taxon>
        <taxon>Sphingobacteriaceae</taxon>
        <taxon>Anseongella</taxon>
    </lineage>
</organism>
<proteinExistence type="inferred from homology"/>
<dbReference type="Proteomes" id="UP000295807">
    <property type="component" value="Unassembled WGS sequence"/>
</dbReference>
<comment type="caution">
    <text evidence="8">The sequence shown here is derived from an EMBL/GenBank/DDBJ whole genome shotgun (WGS) entry which is preliminary data.</text>
</comment>
<dbReference type="SUPFAM" id="SSF51556">
    <property type="entry name" value="Metallo-dependent hydrolases"/>
    <property type="match status" value="1"/>
</dbReference>
<dbReference type="PANTHER" id="PTHR30068">
    <property type="entry name" value="URONATE ISOMERASE"/>
    <property type="match status" value="1"/>
</dbReference>
<evidence type="ECO:0000256" key="7">
    <source>
        <dbReference type="HAMAP-Rule" id="MF_00675"/>
    </source>
</evidence>
<dbReference type="HAMAP" id="MF_00675">
    <property type="entry name" value="UxaC"/>
    <property type="match status" value="1"/>
</dbReference>
<accession>A0A4R3KSU0</accession>
<dbReference type="OrthoDB" id="9766564at2"/>
<evidence type="ECO:0000256" key="2">
    <source>
        <dbReference type="ARBA" id="ARBA00004892"/>
    </source>
</evidence>
<dbReference type="GO" id="GO:0042840">
    <property type="term" value="P:D-glucuronate catabolic process"/>
    <property type="evidence" value="ECO:0007669"/>
    <property type="project" value="TreeGrafter"/>
</dbReference>
<dbReference type="GO" id="GO:0019698">
    <property type="term" value="P:D-galacturonate catabolic process"/>
    <property type="evidence" value="ECO:0007669"/>
    <property type="project" value="TreeGrafter"/>
</dbReference>
<sequence>MESFLSEHFLLQTESARLLYHDYAAGMPVIDYHNHLPPAEIAADRRYENMTQLWLHGDHYKWRAMRANGVEERYITGDADDETKFIKWAETVPYTMRNPLYHWTHMELRNPFGITDILNSQSAGAIYRECNRQLQETFSARSLLRHYRVEALCTTDDPCDSLEHHLAIARDPFGVRVLPAFRADKALAIENPEAFNQYMDRLSEAADIDISNYSSLLEALKARHDFFHQAGCRVSDHGLDTFYSEEYTDEEVLLIFLKVREGTVPSPAETAKFKSALLYFLAVMDYEKGWVQQFHVGALRNANSRLLSKLGADAGVDSIDDLVHARRMMRFFDRLDREEKLARTIVYNLNPADNEIFATMMGNYQDSSIPGKMQFGSGWWYLDQKDGMEKQLNTLSNIGLLSRFIGMLTDSRSFVSFPRHEYFRRILCNLIGRDVENGELPNDTKWLGQMIQNICYYNAKTYFSFLP</sequence>
<dbReference type="Gene3D" id="1.10.2020.10">
    <property type="entry name" value="uronate isomerase, domain 2, chain A"/>
    <property type="match status" value="1"/>
</dbReference>
<evidence type="ECO:0000256" key="3">
    <source>
        <dbReference type="ARBA" id="ARBA00008397"/>
    </source>
</evidence>
<reference evidence="8 9" key="1">
    <citation type="submission" date="2019-03" db="EMBL/GenBank/DDBJ databases">
        <title>Genomic Encyclopedia of Type Strains, Phase IV (KMG-IV): sequencing the most valuable type-strain genomes for metagenomic binning, comparative biology and taxonomic classification.</title>
        <authorList>
            <person name="Goeker M."/>
        </authorList>
    </citation>
    <scope>NUCLEOTIDE SEQUENCE [LARGE SCALE GENOMIC DNA]</scope>
    <source>
        <strain evidence="8 9">DSM 21100</strain>
    </source>
</reference>
<name>A0A4R3KSU0_9SPHI</name>
<dbReference type="EC" id="5.3.1.12" evidence="4 7"/>
<comment type="similarity">
    <text evidence="3 7">Belongs to the metallo-dependent hydrolases superfamily. Uronate isomerase family.</text>
</comment>
<protein>
    <recommendedName>
        <fullName evidence="5 7">Uronate isomerase</fullName>
        <ecNumber evidence="4 7">5.3.1.12</ecNumber>
    </recommendedName>
    <alternativeName>
        <fullName evidence="7">Glucuronate isomerase</fullName>
    </alternativeName>
    <alternativeName>
        <fullName evidence="7">Uronic isomerase</fullName>
    </alternativeName>
</protein>
<keyword evidence="6 7" id="KW-0413">Isomerase</keyword>
<comment type="catalytic activity">
    <reaction evidence="1 7">
        <text>D-glucuronate = D-fructuronate</text>
        <dbReference type="Rhea" id="RHEA:13049"/>
        <dbReference type="ChEBI" id="CHEBI:58720"/>
        <dbReference type="ChEBI" id="CHEBI:59863"/>
        <dbReference type="EC" id="5.3.1.12"/>
    </reaction>
</comment>
<evidence type="ECO:0000256" key="6">
    <source>
        <dbReference type="ARBA" id="ARBA00023235"/>
    </source>
</evidence>
<evidence type="ECO:0000256" key="5">
    <source>
        <dbReference type="ARBA" id="ARBA00020555"/>
    </source>
</evidence>
<dbReference type="GO" id="GO:0008880">
    <property type="term" value="F:glucuronate isomerase activity"/>
    <property type="evidence" value="ECO:0007669"/>
    <property type="project" value="UniProtKB-UniRule"/>
</dbReference>
<gene>
    <name evidence="7" type="primary">uxaC</name>
    <name evidence="8" type="ORF">EDD80_106112</name>
</gene>
<dbReference type="RefSeq" id="WP_132129365.1">
    <property type="nucleotide sequence ID" value="NZ_CP042432.1"/>
</dbReference>
<dbReference type="UniPathway" id="UPA00246"/>
<keyword evidence="9" id="KW-1185">Reference proteome</keyword>
<evidence type="ECO:0000256" key="1">
    <source>
        <dbReference type="ARBA" id="ARBA00001165"/>
    </source>
</evidence>
<evidence type="ECO:0000256" key="4">
    <source>
        <dbReference type="ARBA" id="ARBA00012546"/>
    </source>
</evidence>
<comment type="pathway">
    <text evidence="2 7">Carbohydrate metabolism; pentose and glucuronate interconversion.</text>
</comment>
<dbReference type="PANTHER" id="PTHR30068:SF4">
    <property type="entry name" value="URONATE ISOMERASE"/>
    <property type="match status" value="1"/>
</dbReference>
<dbReference type="InterPro" id="IPR032466">
    <property type="entry name" value="Metal_Hydrolase"/>
</dbReference>
<dbReference type="NCBIfam" id="NF002794">
    <property type="entry name" value="PRK02925.1"/>
    <property type="match status" value="1"/>
</dbReference>